<keyword evidence="12" id="KW-1185">Reference proteome</keyword>
<dbReference type="AlphaFoldDB" id="A0AAD9NH20"/>
<name>A0AAD9NH20_9ANNE</name>
<evidence type="ECO:0000256" key="2">
    <source>
        <dbReference type="ARBA" id="ARBA00010158"/>
    </source>
</evidence>
<dbReference type="PANTHER" id="PTHR10338:SF108">
    <property type="entry name" value="INTER-ALPHA-TRYPSIN INHIBITOR HEAVY CHAIN H4-LIKE PROTEIN"/>
    <property type="match status" value="1"/>
</dbReference>
<dbReference type="SUPFAM" id="SSF53300">
    <property type="entry name" value="vWA-like"/>
    <property type="match status" value="1"/>
</dbReference>
<dbReference type="SMART" id="SM00609">
    <property type="entry name" value="VIT"/>
    <property type="match status" value="1"/>
</dbReference>
<feature type="compositionally biased region" description="Polar residues" evidence="8">
    <location>
        <begin position="595"/>
        <end position="608"/>
    </location>
</feature>
<dbReference type="Pfam" id="PF08487">
    <property type="entry name" value="VIT"/>
    <property type="match status" value="1"/>
</dbReference>
<dbReference type="InterPro" id="IPR010600">
    <property type="entry name" value="ITI_HC_C"/>
</dbReference>
<dbReference type="PROSITE" id="PS50234">
    <property type="entry name" value="VWFA"/>
    <property type="match status" value="1"/>
</dbReference>
<feature type="domain" description="VWFA" evidence="9">
    <location>
        <begin position="250"/>
        <end position="431"/>
    </location>
</feature>
<evidence type="ECO:0000256" key="6">
    <source>
        <dbReference type="ARBA" id="ARBA00022900"/>
    </source>
</evidence>
<evidence type="ECO:0000313" key="11">
    <source>
        <dbReference type="EMBL" id="KAK2168308.1"/>
    </source>
</evidence>
<accession>A0AAD9NH20</accession>
<comment type="subcellular location">
    <subcellularLocation>
        <location evidence="1">Secreted</location>
    </subcellularLocation>
</comment>
<feature type="compositionally biased region" description="Basic and acidic residues" evidence="8">
    <location>
        <begin position="7"/>
        <end position="20"/>
    </location>
</feature>
<evidence type="ECO:0000256" key="7">
    <source>
        <dbReference type="ARBA" id="ARBA00023180"/>
    </source>
</evidence>
<evidence type="ECO:0000256" key="1">
    <source>
        <dbReference type="ARBA" id="ARBA00004613"/>
    </source>
</evidence>
<evidence type="ECO:0000256" key="4">
    <source>
        <dbReference type="ARBA" id="ARBA00022690"/>
    </source>
</evidence>
<dbReference type="FunFam" id="3.40.50.410:FF:000013">
    <property type="entry name" value="inter-alpha-trypsin inhibitor heavy chain H2"/>
    <property type="match status" value="1"/>
</dbReference>
<organism evidence="11 12">
    <name type="scientific">Paralvinella palmiformis</name>
    <dbReference type="NCBI Taxonomy" id="53620"/>
    <lineage>
        <taxon>Eukaryota</taxon>
        <taxon>Metazoa</taxon>
        <taxon>Spiralia</taxon>
        <taxon>Lophotrochozoa</taxon>
        <taxon>Annelida</taxon>
        <taxon>Polychaeta</taxon>
        <taxon>Sedentaria</taxon>
        <taxon>Canalipalpata</taxon>
        <taxon>Terebellida</taxon>
        <taxon>Terebelliformia</taxon>
        <taxon>Alvinellidae</taxon>
        <taxon>Paralvinella</taxon>
    </lineage>
</organism>
<dbReference type="Pfam" id="PF06668">
    <property type="entry name" value="ITI_HC_C"/>
    <property type="match status" value="1"/>
</dbReference>
<feature type="compositionally biased region" description="Basic and acidic residues" evidence="8">
    <location>
        <begin position="569"/>
        <end position="578"/>
    </location>
</feature>
<keyword evidence="6" id="KW-0722">Serine protease inhibitor</keyword>
<evidence type="ECO:0008006" key="13">
    <source>
        <dbReference type="Google" id="ProtNLM"/>
    </source>
</evidence>
<keyword evidence="7" id="KW-0325">Glycoprotein</keyword>
<evidence type="ECO:0000256" key="5">
    <source>
        <dbReference type="ARBA" id="ARBA00022729"/>
    </source>
</evidence>
<dbReference type="GO" id="GO:0005576">
    <property type="term" value="C:extracellular region"/>
    <property type="evidence" value="ECO:0007669"/>
    <property type="project" value="UniProtKB-SubCell"/>
</dbReference>
<feature type="region of interest" description="Disordered" evidence="8">
    <location>
        <begin position="569"/>
        <end position="614"/>
    </location>
</feature>
<evidence type="ECO:0000259" key="9">
    <source>
        <dbReference type="PROSITE" id="PS50234"/>
    </source>
</evidence>
<dbReference type="InterPro" id="IPR036465">
    <property type="entry name" value="vWFA_dom_sf"/>
</dbReference>
<feature type="domain" description="VIT" evidence="10">
    <location>
        <begin position="1"/>
        <end position="119"/>
    </location>
</feature>
<keyword evidence="5" id="KW-0732">Signal</keyword>
<sequence>MSARALKIHDHVNQKPDGRRHNFSITKPRPLVIYTSRSVRHEIHLVGYIFALRRTIDGVDYPGEVKEKVKAKRQYETAKRKGESAGRVSAVQTRDTFQFRVAISVAAQSKVDYNLTYQELLHRKLGYYEYTLTINPGQVVRDLRVDVYIRESREITEVRVPPLKRNTTELVDMTKANPDVSVIRDGRNAYHILYNPDPTTQLRQSKLGVSGQLIVQYDVSRATDAGEIQVIDGYFVHYFAPSGLEPVNKNVLFVIDMSGSMSGDKIQQTKDAMYTILDDLREGDMFNIITFSLSVISWSDSVKEVTSENIGLAKQFVKDINTGGGTNLNDALLRGISFLEEESVKEWEKKPSMIILLTDGEPTSGITTMSRILSNVRKSNRGRYSIFSLGFGHDLDFHLLQKMSLQNKGIARRIYADSDADLQLEGFYNEVSTPVLSDIEISYVGDVTEPGTLTYTKFPAYFRGGEIVVSGKLKNGVKNLNSRVQGHAASGFMQFDANVRIPKVEKEALQTAYSNFTERLWAFLTIRKLLDKMLQTTNSTEKAEAKQKALDLALKYSFVTPLTSMVVTKPEKPDRNFGEIEDADEQNEEERHHSTSQLNYRKTDSSGGLTKRRPSFVDNDPHFIIHVDGITEAICFNLDGPPGLIYQLLHDKVSGTVINGLIVGKNIIPKGHKFPRTYIGEMMIIRKGVSLHITPHSLTYQYKKKKKSIFDWKNFVTFTEKNVSVLIEGKTKVFVRLGDDIVFAVLRHLANSSNKNKVDFLGLYVVDQRGLSNYCHGLIGQFLYQSATLKQTNSSDSQRFATLSLRGAHNSHKSVTAKAISRRDMDRKDHVTCWNVRDNGRGLLDGKHTDYIIPSLRQTRSALLHYKMAKQLFGRSNKSWR</sequence>
<proteinExistence type="inferred from homology"/>
<dbReference type="Pfam" id="PF00092">
    <property type="entry name" value="VWA"/>
    <property type="match status" value="1"/>
</dbReference>
<dbReference type="Proteomes" id="UP001208570">
    <property type="component" value="Unassembled WGS sequence"/>
</dbReference>
<reference evidence="11" key="1">
    <citation type="journal article" date="2023" name="Mol. Biol. Evol.">
        <title>Third-Generation Sequencing Reveals the Adaptive Role of the Epigenome in Three Deep-Sea Polychaetes.</title>
        <authorList>
            <person name="Perez M."/>
            <person name="Aroh O."/>
            <person name="Sun Y."/>
            <person name="Lan Y."/>
            <person name="Juniper S.K."/>
            <person name="Young C.R."/>
            <person name="Angers B."/>
            <person name="Qian P.Y."/>
        </authorList>
    </citation>
    <scope>NUCLEOTIDE SEQUENCE</scope>
    <source>
        <strain evidence="11">P08H-3</strain>
    </source>
</reference>
<dbReference type="PROSITE" id="PS51468">
    <property type="entry name" value="VIT"/>
    <property type="match status" value="1"/>
</dbReference>
<dbReference type="SMART" id="SM00327">
    <property type="entry name" value="VWA"/>
    <property type="match status" value="1"/>
</dbReference>
<dbReference type="Gene3D" id="3.40.50.410">
    <property type="entry name" value="von Willebrand factor, type A domain"/>
    <property type="match status" value="1"/>
</dbReference>
<dbReference type="GO" id="GO:0004867">
    <property type="term" value="F:serine-type endopeptidase inhibitor activity"/>
    <property type="evidence" value="ECO:0007669"/>
    <property type="project" value="UniProtKB-KW"/>
</dbReference>
<feature type="region of interest" description="Disordered" evidence="8">
    <location>
        <begin position="1"/>
        <end position="22"/>
    </location>
</feature>
<feature type="compositionally biased region" description="Acidic residues" evidence="8">
    <location>
        <begin position="579"/>
        <end position="588"/>
    </location>
</feature>
<dbReference type="InterPro" id="IPR002035">
    <property type="entry name" value="VWF_A"/>
</dbReference>
<protein>
    <recommendedName>
        <fullName evidence="13">Inter-alpha-trypsin inhibitor heavy chain H3-like</fullName>
    </recommendedName>
</protein>
<evidence type="ECO:0000259" key="10">
    <source>
        <dbReference type="PROSITE" id="PS51468"/>
    </source>
</evidence>
<dbReference type="PANTHER" id="PTHR10338">
    <property type="entry name" value="INTER-ALPHA-TRYPSIN INHIBITOR HEAVY CHAIN FAMILY MEMBER"/>
    <property type="match status" value="1"/>
</dbReference>
<evidence type="ECO:0000313" key="12">
    <source>
        <dbReference type="Proteomes" id="UP001208570"/>
    </source>
</evidence>
<dbReference type="EMBL" id="JAODUP010000018">
    <property type="protein sequence ID" value="KAK2168308.1"/>
    <property type="molecule type" value="Genomic_DNA"/>
</dbReference>
<keyword evidence="4" id="KW-0646">Protease inhibitor</keyword>
<dbReference type="InterPro" id="IPR050934">
    <property type="entry name" value="ITIH"/>
</dbReference>
<comment type="caution">
    <text evidence="11">The sequence shown here is derived from an EMBL/GenBank/DDBJ whole genome shotgun (WGS) entry which is preliminary data.</text>
</comment>
<evidence type="ECO:0000256" key="8">
    <source>
        <dbReference type="SAM" id="MobiDB-lite"/>
    </source>
</evidence>
<gene>
    <name evidence="11" type="ORF">LSH36_18g07010</name>
</gene>
<comment type="similarity">
    <text evidence="2">Belongs to the ITIH family.</text>
</comment>
<keyword evidence="3" id="KW-0964">Secreted</keyword>
<dbReference type="GO" id="GO:0030212">
    <property type="term" value="P:hyaluronan metabolic process"/>
    <property type="evidence" value="ECO:0007669"/>
    <property type="project" value="InterPro"/>
</dbReference>
<dbReference type="InterPro" id="IPR013694">
    <property type="entry name" value="VIT"/>
</dbReference>
<evidence type="ECO:0000256" key="3">
    <source>
        <dbReference type="ARBA" id="ARBA00022525"/>
    </source>
</evidence>